<reference evidence="1" key="1">
    <citation type="journal article" date="2020" name="Nature">
        <title>Giant virus diversity and host interactions through global metagenomics.</title>
        <authorList>
            <person name="Schulz F."/>
            <person name="Roux S."/>
            <person name="Paez-Espino D."/>
            <person name="Jungbluth S."/>
            <person name="Walsh D.A."/>
            <person name="Denef V.J."/>
            <person name="McMahon K.D."/>
            <person name="Konstantinidis K.T."/>
            <person name="Eloe-Fadrosh E.A."/>
            <person name="Kyrpides N.C."/>
            <person name="Woyke T."/>
        </authorList>
    </citation>
    <scope>NUCLEOTIDE SEQUENCE</scope>
    <source>
        <strain evidence="1">GVMAG-S-1038524-41</strain>
    </source>
</reference>
<organism evidence="1">
    <name type="scientific">viral metagenome</name>
    <dbReference type="NCBI Taxonomy" id="1070528"/>
    <lineage>
        <taxon>unclassified sequences</taxon>
        <taxon>metagenomes</taxon>
        <taxon>organismal metagenomes</taxon>
    </lineage>
</organism>
<name>A0A6C0JPI3_9ZZZZ</name>
<proteinExistence type="predicted"/>
<dbReference type="InterPro" id="IPR009072">
    <property type="entry name" value="Histone-fold"/>
</dbReference>
<sequence length="85" mass="9312">MEDITKPSITRLARRAGVKSVSDDCFNAIRHLIANRLDELILAALIVNSEHQTKTLMSDDVYDAFSLIGQNVTQSSDLGTSTCSK</sequence>
<dbReference type="SUPFAM" id="SSF47113">
    <property type="entry name" value="Histone-fold"/>
    <property type="match status" value="1"/>
</dbReference>
<dbReference type="EMBL" id="MN740667">
    <property type="protein sequence ID" value="QHU06791.1"/>
    <property type="molecule type" value="Genomic_DNA"/>
</dbReference>
<accession>A0A6C0JPI3</accession>
<dbReference type="Gene3D" id="1.10.20.10">
    <property type="entry name" value="Histone, subunit A"/>
    <property type="match status" value="1"/>
</dbReference>
<dbReference type="AlphaFoldDB" id="A0A6C0JPI3"/>
<protein>
    <recommendedName>
        <fullName evidence="2">Transcription factor CBF/NF-Y/archaeal histone domain-containing protein</fullName>
    </recommendedName>
</protein>
<dbReference type="GO" id="GO:0046982">
    <property type="term" value="F:protein heterodimerization activity"/>
    <property type="evidence" value="ECO:0007669"/>
    <property type="project" value="InterPro"/>
</dbReference>
<evidence type="ECO:0000313" key="1">
    <source>
        <dbReference type="EMBL" id="QHU06791.1"/>
    </source>
</evidence>
<evidence type="ECO:0008006" key="2">
    <source>
        <dbReference type="Google" id="ProtNLM"/>
    </source>
</evidence>